<accession>A0A916T7N1</accession>
<evidence type="ECO:0000313" key="1">
    <source>
        <dbReference type="EMBL" id="GGB35000.1"/>
    </source>
</evidence>
<dbReference type="AlphaFoldDB" id="A0A916T7N1"/>
<reference evidence="1" key="2">
    <citation type="submission" date="2020-09" db="EMBL/GenBank/DDBJ databases">
        <authorList>
            <person name="Sun Q."/>
            <person name="Zhou Y."/>
        </authorList>
    </citation>
    <scope>NUCLEOTIDE SEQUENCE</scope>
    <source>
        <strain evidence="1">CGMCC 1.15085</strain>
    </source>
</reference>
<keyword evidence="2" id="KW-1185">Reference proteome</keyword>
<comment type="caution">
    <text evidence="1">The sequence shown here is derived from an EMBL/GenBank/DDBJ whole genome shotgun (WGS) entry which is preliminary data.</text>
</comment>
<sequence>MDRGRGDLQIDQFALDRSNAVVATQVGGKHSWRCCGATSPPRREHDVVCEHCPSGNVDTYHALAGDPKSADALDQLGASLSKCGPQGVQGPIAFDAKVIRQPSGATNCGRDTGFATTQLGSVEQFRRHTGVCQQAQSAVQANFFVLVHRDEQSAGSAQLEWCATTPCQRGSELRPSTL</sequence>
<reference evidence="1" key="1">
    <citation type="journal article" date="2014" name="Int. J. Syst. Evol. Microbiol.">
        <title>Complete genome sequence of Corynebacterium casei LMG S-19264T (=DSM 44701T), isolated from a smear-ripened cheese.</title>
        <authorList>
            <consortium name="US DOE Joint Genome Institute (JGI-PGF)"/>
            <person name="Walter F."/>
            <person name="Albersmeier A."/>
            <person name="Kalinowski J."/>
            <person name="Ruckert C."/>
        </authorList>
    </citation>
    <scope>NUCLEOTIDE SEQUENCE</scope>
    <source>
        <strain evidence="1">CGMCC 1.15085</strain>
    </source>
</reference>
<protein>
    <submittedName>
        <fullName evidence="1">Uncharacterized protein</fullName>
    </submittedName>
</protein>
<gene>
    <name evidence="1" type="ORF">GCM10011492_27080</name>
</gene>
<dbReference type="EMBL" id="BMHI01000004">
    <property type="protein sequence ID" value="GGB35000.1"/>
    <property type="molecule type" value="Genomic_DNA"/>
</dbReference>
<organism evidence="1 2">
    <name type="scientific">Flexivirga endophytica</name>
    <dbReference type="NCBI Taxonomy" id="1849103"/>
    <lineage>
        <taxon>Bacteria</taxon>
        <taxon>Bacillati</taxon>
        <taxon>Actinomycetota</taxon>
        <taxon>Actinomycetes</taxon>
        <taxon>Micrococcales</taxon>
        <taxon>Dermacoccaceae</taxon>
        <taxon>Flexivirga</taxon>
    </lineage>
</organism>
<dbReference type="Proteomes" id="UP000636793">
    <property type="component" value="Unassembled WGS sequence"/>
</dbReference>
<evidence type="ECO:0000313" key="2">
    <source>
        <dbReference type="Proteomes" id="UP000636793"/>
    </source>
</evidence>
<name>A0A916T7N1_9MICO</name>
<proteinExistence type="predicted"/>